<keyword evidence="2" id="KW-1185">Reference proteome</keyword>
<evidence type="ECO:0000313" key="2">
    <source>
        <dbReference type="Proteomes" id="UP001501747"/>
    </source>
</evidence>
<evidence type="ECO:0000313" key="1">
    <source>
        <dbReference type="EMBL" id="GAA4007147.1"/>
    </source>
</evidence>
<evidence type="ECO:0008006" key="3">
    <source>
        <dbReference type="Google" id="ProtNLM"/>
    </source>
</evidence>
<comment type="caution">
    <text evidence="1">The sequence shown here is derived from an EMBL/GenBank/DDBJ whole genome shotgun (WGS) entry which is preliminary data.</text>
</comment>
<reference evidence="2" key="1">
    <citation type="journal article" date="2019" name="Int. J. Syst. Evol. Microbiol.">
        <title>The Global Catalogue of Microorganisms (GCM) 10K type strain sequencing project: providing services to taxonomists for standard genome sequencing and annotation.</title>
        <authorList>
            <consortium name="The Broad Institute Genomics Platform"/>
            <consortium name="The Broad Institute Genome Sequencing Center for Infectious Disease"/>
            <person name="Wu L."/>
            <person name="Ma J."/>
        </authorList>
    </citation>
    <scope>NUCLEOTIDE SEQUENCE [LARGE SCALE GENOMIC DNA]</scope>
    <source>
        <strain evidence="2">JCM 17342</strain>
    </source>
</reference>
<accession>A0ABP7S5T8</accession>
<dbReference type="EMBL" id="BAABAL010000009">
    <property type="protein sequence ID" value="GAA4007147.1"/>
    <property type="molecule type" value="Genomic_DNA"/>
</dbReference>
<dbReference type="Proteomes" id="UP001501747">
    <property type="component" value="Unassembled WGS sequence"/>
</dbReference>
<sequence>MRDARGRTGTHHVTYEFDLADGRILRTRISHPVDRSGYGASMWKHTLRDQLEVGEPEFWACARDGVRPARGVPEPSAEALPVELVHLLITRVGLEESEVAGMSKEEAAARLQRFWAEGE</sequence>
<organism evidence="1 2">
    <name type="scientific">Allokutzneria multivorans</name>
    <dbReference type="NCBI Taxonomy" id="1142134"/>
    <lineage>
        <taxon>Bacteria</taxon>
        <taxon>Bacillati</taxon>
        <taxon>Actinomycetota</taxon>
        <taxon>Actinomycetes</taxon>
        <taxon>Pseudonocardiales</taxon>
        <taxon>Pseudonocardiaceae</taxon>
        <taxon>Allokutzneria</taxon>
    </lineage>
</organism>
<name>A0ABP7S5T8_9PSEU</name>
<proteinExistence type="predicted"/>
<protein>
    <recommendedName>
        <fullName evidence="3">Cytotoxic translational repressor of toxin-antitoxin stability system</fullName>
    </recommendedName>
</protein>
<gene>
    <name evidence="1" type="ORF">GCM10022247_31370</name>
</gene>